<sequence>MWIKWFVLEIATMMTRHQLGTLFFFTWGMVSALAQNLLSCDSNSKSAVSGYFCNGFPSKCDTFVILQTNPWYWSLSNLSSYLGINRFMLAQANGFSADTEFLPQHRPLLIPIECQCNSGNFEAVVTKTTIKGESFYGITESLEGLTTCKSIREKNPSVSPWNLKDKIQLVIPLRCACPNSSELNLNIKLLISYPVSGGDTISNLALRFNITPESIIFANRKSLGSFKPENLLPVSTTLLIPLKEKPVFGPDWGSRNTSISVAKPRKKRSRMMKIWIYVVVSAVVLGIVIAIAAALLVIRLKKKNQNKEIPSDMEDLELQKLSLSIRTTSQKKVSFGQVSQGTLDGQIIDIIPSKISVVGYTIDELRKATEDFNSSNHIDKSVFHGRLNGENLAVKRVKADTLSKIDLGLFHAATHHHPNIIRLMGTCSTDGADSYLVFEYAKNGSLKDWLHGGLAMKSQFIASCYCFLNWKQRLRICLDVATALQYMHQIMIPSYIHSHIKSQIIFLDEEFNAKVGNFGIPRCSEDEKEEQPFWSKGYLAPELLQQGISSAATDIFAYGVVLLEVLSGKKPITRGDEEGEGDVWLSEKIKSVLQSENAEELRGWMDSILGESYSFDEAVTLANLARACVESDPGLRPSVGEIVEKLSKLVQELPEGDEFSSICESSSRPLVKSA</sequence>
<dbReference type="InterPro" id="IPR056561">
    <property type="entry name" value="NFP_LYK_LysM1"/>
</dbReference>
<dbReference type="PANTHER" id="PTHR45927:SF13">
    <property type="entry name" value="PROTEIN LYK2"/>
    <property type="match status" value="1"/>
</dbReference>
<accession>A0AAV6IEH5</accession>
<keyword evidence="2" id="KW-0472">Membrane</keyword>
<dbReference type="GO" id="GO:0005886">
    <property type="term" value="C:plasma membrane"/>
    <property type="evidence" value="ECO:0007669"/>
    <property type="project" value="UniProtKB-ARBA"/>
</dbReference>
<dbReference type="EMBL" id="JACTNZ010000010">
    <property type="protein sequence ID" value="KAG5527056.1"/>
    <property type="molecule type" value="Genomic_DNA"/>
</dbReference>
<dbReference type="PROSITE" id="PS51782">
    <property type="entry name" value="LYSM"/>
    <property type="match status" value="1"/>
</dbReference>
<feature type="domain" description="Protein kinase" evidence="3">
    <location>
        <begin position="324"/>
        <end position="650"/>
    </location>
</feature>
<dbReference type="InterPro" id="IPR018392">
    <property type="entry name" value="LysM"/>
</dbReference>
<dbReference type="Pfam" id="PF00069">
    <property type="entry name" value="Pkinase"/>
    <property type="match status" value="1"/>
</dbReference>
<gene>
    <name evidence="5" type="ORF">RHGRI_028097</name>
</gene>
<dbReference type="Gene3D" id="3.30.200.20">
    <property type="entry name" value="Phosphorylase Kinase, domain 1"/>
    <property type="match status" value="1"/>
</dbReference>
<proteinExistence type="predicted"/>
<evidence type="ECO:0000313" key="5">
    <source>
        <dbReference type="EMBL" id="KAG5527056.1"/>
    </source>
</evidence>
<reference evidence="5" key="1">
    <citation type="submission" date="2020-08" db="EMBL/GenBank/DDBJ databases">
        <title>Plant Genome Project.</title>
        <authorList>
            <person name="Zhang R.-G."/>
        </authorList>
    </citation>
    <scope>NUCLEOTIDE SEQUENCE</scope>
    <source>
        <strain evidence="5">WSP0</strain>
        <tissue evidence="5">Leaf</tissue>
    </source>
</reference>
<keyword evidence="2" id="KW-1133">Transmembrane helix</keyword>
<keyword evidence="6" id="KW-1185">Reference proteome</keyword>
<feature type="domain" description="LysM" evidence="4">
    <location>
        <begin position="191"/>
        <end position="240"/>
    </location>
</feature>
<dbReference type="GO" id="GO:0004672">
    <property type="term" value="F:protein kinase activity"/>
    <property type="evidence" value="ECO:0007669"/>
    <property type="project" value="InterPro"/>
</dbReference>
<dbReference type="Pfam" id="PF23472">
    <property type="entry name" value="LysM2_CERK1_LYK3_4_5"/>
    <property type="match status" value="1"/>
</dbReference>
<dbReference type="InterPro" id="IPR000719">
    <property type="entry name" value="Prot_kinase_dom"/>
</dbReference>
<evidence type="ECO:0008006" key="7">
    <source>
        <dbReference type="Google" id="ProtNLM"/>
    </source>
</evidence>
<dbReference type="PANTHER" id="PTHR45927">
    <property type="entry name" value="LYSM-DOMAIN RECEPTOR-LIKE KINASE-RELATED"/>
    <property type="match status" value="1"/>
</dbReference>
<dbReference type="GO" id="GO:0005524">
    <property type="term" value="F:ATP binding"/>
    <property type="evidence" value="ECO:0007669"/>
    <property type="project" value="InterPro"/>
</dbReference>
<dbReference type="InterPro" id="IPR052611">
    <property type="entry name" value="Plant_RLK_LysM"/>
</dbReference>
<organism evidence="5 6">
    <name type="scientific">Rhododendron griersonianum</name>
    <dbReference type="NCBI Taxonomy" id="479676"/>
    <lineage>
        <taxon>Eukaryota</taxon>
        <taxon>Viridiplantae</taxon>
        <taxon>Streptophyta</taxon>
        <taxon>Embryophyta</taxon>
        <taxon>Tracheophyta</taxon>
        <taxon>Spermatophyta</taxon>
        <taxon>Magnoliopsida</taxon>
        <taxon>eudicotyledons</taxon>
        <taxon>Gunneridae</taxon>
        <taxon>Pentapetalae</taxon>
        <taxon>asterids</taxon>
        <taxon>Ericales</taxon>
        <taxon>Ericaceae</taxon>
        <taxon>Ericoideae</taxon>
        <taxon>Rhodoreae</taxon>
        <taxon>Rhododendron</taxon>
    </lineage>
</organism>
<dbReference type="InterPro" id="IPR011009">
    <property type="entry name" value="Kinase-like_dom_sf"/>
</dbReference>
<evidence type="ECO:0000256" key="1">
    <source>
        <dbReference type="SAM" id="MobiDB-lite"/>
    </source>
</evidence>
<dbReference type="PROSITE" id="PS50011">
    <property type="entry name" value="PROTEIN_KINASE_DOM"/>
    <property type="match status" value="1"/>
</dbReference>
<protein>
    <recommendedName>
        <fullName evidence="7">Protein LYK2</fullName>
    </recommendedName>
</protein>
<dbReference type="AlphaFoldDB" id="A0AAV6IEH5"/>
<dbReference type="Pfam" id="PF23446">
    <property type="entry name" value="LysM1_NFP_LYK"/>
    <property type="match status" value="1"/>
</dbReference>
<keyword evidence="2" id="KW-0812">Transmembrane</keyword>
<name>A0AAV6IEH5_9ERIC</name>
<dbReference type="InterPro" id="IPR036779">
    <property type="entry name" value="LysM_dom_sf"/>
</dbReference>
<evidence type="ECO:0000259" key="4">
    <source>
        <dbReference type="PROSITE" id="PS51782"/>
    </source>
</evidence>
<comment type="caution">
    <text evidence="5">The sequence shown here is derived from an EMBL/GenBank/DDBJ whole genome shotgun (WGS) entry which is preliminary data.</text>
</comment>
<evidence type="ECO:0000313" key="6">
    <source>
        <dbReference type="Proteomes" id="UP000823749"/>
    </source>
</evidence>
<evidence type="ECO:0000256" key="2">
    <source>
        <dbReference type="SAM" id="Phobius"/>
    </source>
</evidence>
<feature type="region of interest" description="Disordered" evidence="1">
    <location>
        <begin position="655"/>
        <end position="674"/>
    </location>
</feature>
<dbReference type="InterPro" id="IPR056562">
    <property type="entry name" value="LysM2_CERK1_LYK3_4_5"/>
</dbReference>
<dbReference type="Proteomes" id="UP000823749">
    <property type="component" value="Chromosome 10"/>
</dbReference>
<dbReference type="SUPFAM" id="SSF56112">
    <property type="entry name" value="Protein kinase-like (PK-like)"/>
    <property type="match status" value="1"/>
</dbReference>
<dbReference type="Gene3D" id="3.10.350.10">
    <property type="entry name" value="LysM domain"/>
    <property type="match status" value="1"/>
</dbReference>
<feature type="transmembrane region" description="Helical" evidence="2">
    <location>
        <begin position="274"/>
        <end position="298"/>
    </location>
</feature>
<evidence type="ECO:0000259" key="3">
    <source>
        <dbReference type="PROSITE" id="PS50011"/>
    </source>
</evidence>
<dbReference type="Gene3D" id="1.10.510.10">
    <property type="entry name" value="Transferase(Phosphotransferase) domain 1"/>
    <property type="match status" value="1"/>
</dbReference>